<dbReference type="GO" id="GO:0051539">
    <property type="term" value="F:4 iron, 4 sulfur cluster binding"/>
    <property type="evidence" value="ECO:0007669"/>
    <property type="project" value="UniProtKB-KW"/>
</dbReference>
<dbReference type="Pfam" id="PF03315">
    <property type="entry name" value="SDH_beta"/>
    <property type="match status" value="2"/>
</dbReference>
<reference evidence="14" key="1">
    <citation type="submission" date="2020-10" db="EMBL/GenBank/DDBJ databases">
        <authorList>
            <person name="Gilroy R."/>
        </authorList>
    </citation>
    <scope>NUCLEOTIDE SEQUENCE</scope>
    <source>
        <strain evidence="14">2889</strain>
    </source>
</reference>
<dbReference type="EMBL" id="JADIMZ010000069">
    <property type="protein sequence ID" value="MBO8432556.1"/>
    <property type="molecule type" value="Genomic_DNA"/>
</dbReference>
<dbReference type="GO" id="GO:0046872">
    <property type="term" value="F:metal ion binding"/>
    <property type="evidence" value="ECO:0007669"/>
    <property type="project" value="UniProtKB-KW"/>
</dbReference>
<evidence type="ECO:0000313" key="15">
    <source>
        <dbReference type="Proteomes" id="UP000823612"/>
    </source>
</evidence>
<comment type="catalytic activity">
    <reaction evidence="11">
        <text>L-serine = pyruvate + NH4(+)</text>
        <dbReference type="Rhea" id="RHEA:19169"/>
        <dbReference type="ChEBI" id="CHEBI:15361"/>
        <dbReference type="ChEBI" id="CHEBI:28938"/>
        <dbReference type="ChEBI" id="CHEBI:33384"/>
        <dbReference type="EC" id="4.3.1.17"/>
    </reaction>
</comment>
<comment type="pathway">
    <text evidence="2">Carbohydrate biosynthesis; gluconeogenesis.</text>
</comment>
<comment type="caution">
    <text evidence="14">The sequence shown here is derived from an EMBL/GenBank/DDBJ whole genome shotgun (WGS) entry which is preliminary data.</text>
</comment>
<feature type="domain" description="Serine dehydratase-like alpha subunit" evidence="12">
    <location>
        <begin position="166"/>
        <end position="402"/>
    </location>
</feature>
<evidence type="ECO:0000259" key="12">
    <source>
        <dbReference type="Pfam" id="PF03313"/>
    </source>
</evidence>
<accession>A0A9D9DUA1</accession>
<keyword evidence="9" id="KW-0411">Iron-sulfur</keyword>
<comment type="similarity">
    <text evidence="3">Belongs to the iron-sulfur dependent L-serine dehydratase family.</text>
</comment>
<dbReference type="InterPro" id="IPR005130">
    <property type="entry name" value="Ser_deHydtase-like_asu"/>
</dbReference>
<keyword evidence="5" id="KW-0312">Gluconeogenesis</keyword>
<evidence type="ECO:0000256" key="7">
    <source>
        <dbReference type="ARBA" id="ARBA00022723"/>
    </source>
</evidence>
<dbReference type="GO" id="GO:0003941">
    <property type="term" value="F:L-serine ammonia-lyase activity"/>
    <property type="evidence" value="ECO:0007669"/>
    <property type="project" value="UniProtKB-EC"/>
</dbReference>
<evidence type="ECO:0000256" key="5">
    <source>
        <dbReference type="ARBA" id="ARBA00022432"/>
    </source>
</evidence>
<dbReference type="InterPro" id="IPR005131">
    <property type="entry name" value="Ser_deHydtase_bsu"/>
</dbReference>
<evidence type="ECO:0000256" key="1">
    <source>
        <dbReference type="ARBA" id="ARBA00001966"/>
    </source>
</evidence>
<proteinExistence type="inferred from homology"/>
<dbReference type="PANTHER" id="PTHR30182">
    <property type="entry name" value="L-SERINE DEHYDRATASE"/>
    <property type="match status" value="1"/>
</dbReference>
<feature type="domain" description="Serine dehydratase beta chain" evidence="13">
    <location>
        <begin position="77"/>
        <end position="114"/>
    </location>
</feature>
<gene>
    <name evidence="14" type="ORF">IAB08_04615</name>
</gene>
<keyword evidence="10" id="KW-0456">Lyase</keyword>
<dbReference type="EC" id="4.3.1.17" evidence="4"/>
<protein>
    <recommendedName>
        <fullName evidence="4">L-serine ammonia-lyase</fullName>
        <ecNumber evidence="4">4.3.1.17</ecNumber>
    </recommendedName>
</protein>
<feature type="domain" description="Serine dehydratase beta chain" evidence="13">
    <location>
        <begin position="3"/>
        <end position="62"/>
    </location>
</feature>
<keyword evidence="8" id="KW-0408">Iron</keyword>
<keyword evidence="7" id="KW-0479">Metal-binding</keyword>
<dbReference type="GO" id="GO:0006094">
    <property type="term" value="P:gluconeogenesis"/>
    <property type="evidence" value="ECO:0007669"/>
    <property type="project" value="UniProtKB-KW"/>
</dbReference>
<keyword evidence="6" id="KW-0004">4Fe-4S</keyword>
<comment type="cofactor">
    <cofactor evidence="1">
        <name>[4Fe-4S] cluster</name>
        <dbReference type="ChEBI" id="CHEBI:49883"/>
    </cofactor>
</comment>
<dbReference type="Gene3D" id="3.30.1330.90">
    <property type="entry name" value="D-3-phosphoglycerate dehydrogenase, domain 3"/>
    <property type="match status" value="2"/>
</dbReference>
<evidence type="ECO:0000256" key="6">
    <source>
        <dbReference type="ARBA" id="ARBA00022485"/>
    </source>
</evidence>
<evidence type="ECO:0000256" key="10">
    <source>
        <dbReference type="ARBA" id="ARBA00023239"/>
    </source>
</evidence>
<evidence type="ECO:0000256" key="8">
    <source>
        <dbReference type="ARBA" id="ARBA00023004"/>
    </source>
</evidence>
<evidence type="ECO:0000256" key="2">
    <source>
        <dbReference type="ARBA" id="ARBA00004742"/>
    </source>
</evidence>
<organism evidence="14 15">
    <name type="scientific">Candidatus Pullibacteroides excrementavium</name>
    <dbReference type="NCBI Taxonomy" id="2840905"/>
    <lineage>
        <taxon>Bacteria</taxon>
        <taxon>Pseudomonadati</taxon>
        <taxon>Bacteroidota</taxon>
        <taxon>Bacteroidia</taxon>
        <taxon>Bacteroidales</taxon>
        <taxon>Candidatus Pullibacteroides</taxon>
    </lineage>
</organism>
<evidence type="ECO:0000313" key="14">
    <source>
        <dbReference type="EMBL" id="MBO8432556.1"/>
    </source>
</evidence>
<dbReference type="Proteomes" id="UP000823612">
    <property type="component" value="Unassembled WGS sequence"/>
</dbReference>
<evidence type="ECO:0000259" key="13">
    <source>
        <dbReference type="Pfam" id="PF03315"/>
    </source>
</evidence>
<dbReference type="Pfam" id="PF03313">
    <property type="entry name" value="SDH_alpha"/>
    <property type="match status" value="1"/>
</dbReference>
<dbReference type="AlphaFoldDB" id="A0A9D9DUA1"/>
<evidence type="ECO:0000256" key="9">
    <source>
        <dbReference type="ARBA" id="ARBA00023014"/>
    </source>
</evidence>
<reference evidence="14" key="2">
    <citation type="journal article" date="2021" name="PeerJ">
        <title>Extensive microbial diversity within the chicken gut microbiome revealed by metagenomics and culture.</title>
        <authorList>
            <person name="Gilroy R."/>
            <person name="Ravi A."/>
            <person name="Getino M."/>
            <person name="Pursley I."/>
            <person name="Horton D.L."/>
            <person name="Alikhan N.F."/>
            <person name="Baker D."/>
            <person name="Gharbi K."/>
            <person name="Hall N."/>
            <person name="Watson M."/>
            <person name="Adriaenssens E.M."/>
            <person name="Foster-Nyarko E."/>
            <person name="Jarju S."/>
            <person name="Secka A."/>
            <person name="Antonio M."/>
            <person name="Oren A."/>
            <person name="Chaudhuri R.R."/>
            <person name="La Ragione R."/>
            <person name="Hildebrand F."/>
            <person name="Pallen M.J."/>
        </authorList>
    </citation>
    <scope>NUCLEOTIDE SEQUENCE</scope>
    <source>
        <strain evidence="14">2889</strain>
    </source>
</reference>
<name>A0A9D9DUA1_9BACT</name>
<sequence>MKSICQIYKIGNGPSSSHTMGPMRAATVFKRRYPDADRYSVSLYGSLAATGKGHLTNETLMHVMGEDKLTILEYPGIFLPEHPNGMIFQAYNAENETIGDWTVFSVGGGDIREKGSNEIFLEEGSPYSNEEIYELHTMSDILHWCRKNGRTLWEYVDLHEKPGYLEYLHEVWEEMKQSVQNGLVHEGMLPGGLHLQRKAAQYHIKAQGYDKSLRNRGYVFSYALAVAEENAAGGRIVTAPTCGSAAVLPAVMYHCVKNYGIAEERVIRGLATAGLIANIVKTNASISGAEVGCQGEIGVACAIASGAANQIFGGTTYQIEYAAEMGLEHHLGMTCDPMCGLVQIPCIERCAFAAVRALDANTYASLSDGRHRVSFDEVVAVMKQTGHDLPSLYKETSMGGLALMNSEY</sequence>
<evidence type="ECO:0000256" key="11">
    <source>
        <dbReference type="ARBA" id="ARBA00049406"/>
    </source>
</evidence>
<evidence type="ECO:0000256" key="4">
    <source>
        <dbReference type="ARBA" id="ARBA00012093"/>
    </source>
</evidence>
<evidence type="ECO:0000256" key="3">
    <source>
        <dbReference type="ARBA" id="ARBA00008636"/>
    </source>
</evidence>
<dbReference type="InterPro" id="IPR051318">
    <property type="entry name" value="Fe-S_L-Ser"/>
</dbReference>
<dbReference type="InterPro" id="IPR029009">
    <property type="entry name" value="ASB_dom_sf"/>
</dbReference>
<dbReference type="SUPFAM" id="SSF143548">
    <property type="entry name" value="Serine metabolism enzymes domain"/>
    <property type="match status" value="1"/>
</dbReference>
<dbReference type="PANTHER" id="PTHR30182:SF1">
    <property type="entry name" value="L-SERINE DEHYDRATASE 1"/>
    <property type="match status" value="1"/>
</dbReference>